<dbReference type="InterPro" id="IPR036279">
    <property type="entry name" value="5-3_exonuclease_C_sf"/>
</dbReference>
<dbReference type="Gene3D" id="3.30.70.370">
    <property type="match status" value="1"/>
</dbReference>
<comment type="subunit">
    <text evidence="2">Single-chain monomer with multiple functions.</text>
</comment>
<dbReference type="FunFam" id="3.40.50.1010:FF:000001">
    <property type="entry name" value="DNA polymerase I"/>
    <property type="match status" value="1"/>
</dbReference>
<dbReference type="Gene3D" id="1.20.1060.10">
    <property type="entry name" value="Taq DNA Polymerase, Chain T, domain 4"/>
    <property type="match status" value="1"/>
</dbReference>
<dbReference type="SMART" id="SM00279">
    <property type="entry name" value="HhH2"/>
    <property type="match status" value="1"/>
</dbReference>
<dbReference type="SMART" id="SM00475">
    <property type="entry name" value="53EXOc"/>
    <property type="match status" value="1"/>
</dbReference>
<dbReference type="InterPro" id="IPR002298">
    <property type="entry name" value="DNA_polymerase_A"/>
</dbReference>
<keyword evidence="13 17" id="KW-0238">DNA-binding</keyword>
<dbReference type="InterPro" id="IPR002421">
    <property type="entry name" value="5-3_exonuclease"/>
</dbReference>
<dbReference type="SUPFAM" id="SSF47807">
    <property type="entry name" value="5' to 3' exonuclease, C-terminal subdomain"/>
    <property type="match status" value="1"/>
</dbReference>
<dbReference type="GO" id="GO:0008408">
    <property type="term" value="F:3'-5' exonuclease activity"/>
    <property type="evidence" value="ECO:0007669"/>
    <property type="project" value="UniProtKB-UniRule"/>
</dbReference>
<dbReference type="InterPro" id="IPR043502">
    <property type="entry name" value="DNA/RNA_pol_sf"/>
</dbReference>
<evidence type="ECO:0000259" key="19">
    <source>
        <dbReference type="SMART" id="SM00474"/>
    </source>
</evidence>
<comment type="function">
    <text evidence="17">In addition to polymerase activity, this DNA polymerase exhibits 3'-5' and 5'-3' exonuclease activity.</text>
</comment>
<evidence type="ECO:0000256" key="7">
    <source>
        <dbReference type="ARBA" id="ARBA00022705"/>
    </source>
</evidence>
<keyword evidence="14 17" id="KW-0234">DNA repair</keyword>
<evidence type="ECO:0000256" key="17">
    <source>
        <dbReference type="RuleBase" id="RU004460"/>
    </source>
</evidence>
<organism evidence="22 23">
    <name type="scientific">Vreelandella populi</name>
    <dbReference type="NCBI Taxonomy" id="2498858"/>
    <lineage>
        <taxon>Bacteria</taxon>
        <taxon>Pseudomonadati</taxon>
        <taxon>Pseudomonadota</taxon>
        <taxon>Gammaproteobacteria</taxon>
        <taxon>Oceanospirillales</taxon>
        <taxon>Halomonadaceae</taxon>
        <taxon>Vreelandella</taxon>
    </lineage>
</organism>
<keyword evidence="11 17" id="KW-0269">Exonuclease</keyword>
<dbReference type="GO" id="GO:0008409">
    <property type="term" value="F:5'-3' exonuclease activity"/>
    <property type="evidence" value="ECO:0007669"/>
    <property type="project" value="UniProtKB-UniRule"/>
</dbReference>
<keyword evidence="5 17" id="KW-0808">Transferase</keyword>
<dbReference type="GO" id="GO:0006261">
    <property type="term" value="P:DNA-templated DNA replication"/>
    <property type="evidence" value="ECO:0007669"/>
    <property type="project" value="UniProtKB-UniRule"/>
</dbReference>
<evidence type="ECO:0000256" key="15">
    <source>
        <dbReference type="ARBA" id="ARBA00049244"/>
    </source>
</evidence>
<dbReference type="OrthoDB" id="9806424at2"/>
<sequence>MARAPIVLVDGSSYLYRAFHALPPLTASNGQPTGAVKGVINMLKRLIKDYPESPMAVVFDAPGKTFRDEIYTQYKAHRPPMPDDLRSQVAPLHACVKALGLPLLCIDGVEADDVIGTLAHLATQAGRDAVISTGDKDMAQLVNAHITLVNTMKGETLDEAGVEEKFGLPPSLIIDFLALMGDKVDNIPGVPGVGEKTALGLLQGMGGGLDAIYADLERVKTLTFRGAKTMPKKLEEHREQAYLSYELATIKVDCDLPVGLDDLDIAHPDREQLLELYKQLEFKQWLAELLEGKDEGVDDVKGGEPVPADADAEENSDALPSSSQDRQDHVIVGQAELDTWLARMKSAKRFCFDLETTSLNYMDAEIVGIGLALEAGEAAYIPLAHDYLDAPAQLDRATVLKALKPLLEDQKIIKIGQNLKYDISVLANYDIQVAGPFADTMLASYVLNSTATRHDMDSLALKYLGEKTISFEEIAGKGAKQLTFNQIALEQAVPYACEDVDITLRLYDTLRPLVEKEGRLAEVLDHLELPLIKVISRIERNGVAIDAERLHEQSQQLDKRIRELEIEAFDLAGREFNLGSPKQLGEILFNEQKIPVIKKTPKGAPSTAEAVLEELALDYPLPKVIMQHRGLAKLKSTYTDKLPRLLNKVSGRVHTSYHQAVTATGRLSSSDPNLQNIPIRTEEGRKIRQAFIARPGYRIVAADYSQIELRIMAHLSEDKGLLEAFAEGRDIHTATAAEVFGTALDKVSNEQRRSAKAINFGLIYGMSAWGLARQLRIERNQAQTYIDRYFDRYPGVARYMDRIRTQAAEDGFVETVLGRRLYLPEIHSQNRNRRQGAERTAINAPMQGTAADIIKQAMIDVDAWLAEGTFDALMVMQVHDELVFEVKESQVEKFIGEVQKRMQGAAELKVPLIVEAESGANWDEAH</sequence>
<dbReference type="SUPFAM" id="SSF88723">
    <property type="entry name" value="PIN domain-like"/>
    <property type="match status" value="1"/>
</dbReference>
<evidence type="ECO:0000256" key="11">
    <source>
        <dbReference type="ARBA" id="ARBA00022839"/>
    </source>
</evidence>
<dbReference type="GO" id="GO:0003887">
    <property type="term" value="F:DNA-directed DNA polymerase activity"/>
    <property type="evidence" value="ECO:0007669"/>
    <property type="project" value="UniProtKB-UniRule"/>
</dbReference>
<dbReference type="Gene3D" id="3.40.50.1010">
    <property type="entry name" value="5'-nuclease"/>
    <property type="match status" value="1"/>
</dbReference>
<dbReference type="InterPro" id="IPR020046">
    <property type="entry name" value="5-3_exonucl_a-hlix_arch_N"/>
</dbReference>
<evidence type="ECO:0000259" key="21">
    <source>
        <dbReference type="SMART" id="SM00482"/>
    </source>
</evidence>
<keyword evidence="23" id="KW-1185">Reference proteome</keyword>
<dbReference type="Gene3D" id="3.30.420.10">
    <property type="entry name" value="Ribonuclease H-like superfamily/Ribonuclease H"/>
    <property type="match status" value="1"/>
</dbReference>
<feature type="domain" description="DNA-directed DNA polymerase family A palm" evidence="21">
    <location>
        <begin position="684"/>
        <end position="890"/>
    </location>
</feature>
<evidence type="ECO:0000313" key="23">
    <source>
        <dbReference type="Proteomes" id="UP000286912"/>
    </source>
</evidence>
<keyword evidence="6 17" id="KW-0548">Nucleotidyltransferase</keyword>
<dbReference type="FunFam" id="1.10.150.20:FF:000002">
    <property type="entry name" value="DNA polymerase I"/>
    <property type="match status" value="1"/>
</dbReference>
<dbReference type="Pfam" id="PF02739">
    <property type="entry name" value="5_3_exonuc_N"/>
    <property type="match status" value="1"/>
</dbReference>
<dbReference type="GO" id="GO:0006302">
    <property type="term" value="P:double-strand break repair"/>
    <property type="evidence" value="ECO:0007669"/>
    <property type="project" value="TreeGrafter"/>
</dbReference>
<evidence type="ECO:0000259" key="20">
    <source>
        <dbReference type="SMART" id="SM00475"/>
    </source>
</evidence>
<dbReference type="InterPro" id="IPR002562">
    <property type="entry name" value="3'-5'_exonuclease_dom"/>
</dbReference>
<dbReference type="CDD" id="cd09859">
    <property type="entry name" value="PIN_53EXO"/>
    <property type="match status" value="1"/>
</dbReference>
<evidence type="ECO:0000256" key="9">
    <source>
        <dbReference type="ARBA" id="ARBA00022763"/>
    </source>
</evidence>
<evidence type="ECO:0000256" key="3">
    <source>
        <dbReference type="ARBA" id="ARBA00012417"/>
    </source>
</evidence>
<keyword evidence="10 17" id="KW-0378">Hydrolase</keyword>
<evidence type="ECO:0000256" key="2">
    <source>
        <dbReference type="ARBA" id="ARBA00011541"/>
    </source>
</evidence>
<dbReference type="SMART" id="SM00482">
    <property type="entry name" value="POLAc"/>
    <property type="match status" value="1"/>
</dbReference>
<evidence type="ECO:0000256" key="1">
    <source>
        <dbReference type="ARBA" id="ARBA00007705"/>
    </source>
</evidence>
<dbReference type="PANTHER" id="PTHR10133:SF27">
    <property type="entry name" value="DNA POLYMERASE NU"/>
    <property type="match status" value="1"/>
</dbReference>
<comment type="catalytic activity">
    <reaction evidence="15 17">
        <text>DNA(n) + a 2'-deoxyribonucleoside 5'-triphosphate = DNA(n+1) + diphosphate</text>
        <dbReference type="Rhea" id="RHEA:22508"/>
        <dbReference type="Rhea" id="RHEA-COMP:17339"/>
        <dbReference type="Rhea" id="RHEA-COMP:17340"/>
        <dbReference type="ChEBI" id="CHEBI:33019"/>
        <dbReference type="ChEBI" id="CHEBI:61560"/>
        <dbReference type="ChEBI" id="CHEBI:173112"/>
        <dbReference type="EC" id="2.7.7.7"/>
    </reaction>
</comment>
<keyword evidence="9 17" id="KW-0227">DNA damage</keyword>
<reference evidence="22 23" key="1">
    <citation type="submission" date="2018-12" db="EMBL/GenBank/DDBJ databases">
        <title>three novel Halomonas strain isolated from plants.</title>
        <authorList>
            <person name="Sun C."/>
        </authorList>
    </citation>
    <scope>NUCLEOTIDE SEQUENCE [LARGE SCALE GENOMIC DNA]</scope>
    <source>
        <strain evidence="22 23">RC</strain>
    </source>
</reference>
<dbReference type="SUPFAM" id="SSF53098">
    <property type="entry name" value="Ribonuclease H-like"/>
    <property type="match status" value="1"/>
</dbReference>
<dbReference type="InterPro" id="IPR029060">
    <property type="entry name" value="PIN-like_dom_sf"/>
</dbReference>
<evidence type="ECO:0000256" key="16">
    <source>
        <dbReference type="NCBIfam" id="TIGR00593"/>
    </source>
</evidence>
<dbReference type="Proteomes" id="UP000286912">
    <property type="component" value="Unassembled WGS sequence"/>
</dbReference>
<dbReference type="EC" id="2.7.7.7" evidence="3 16"/>
<evidence type="ECO:0000256" key="18">
    <source>
        <dbReference type="SAM" id="MobiDB-lite"/>
    </source>
</evidence>
<evidence type="ECO:0000256" key="6">
    <source>
        <dbReference type="ARBA" id="ARBA00022695"/>
    </source>
</evidence>
<feature type="domain" description="5'-3' exonuclease" evidence="20">
    <location>
        <begin position="4"/>
        <end position="266"/>
    </location>
</feature>
<dbReference type="CDD" id="cd06139">
    <property type="entry name" value="DNA_polA_I_Ecoli_like_exo"/>
    <property type="match status" value="1"/>
</dbReference>
<evidence type="ECO:0000256" key="4">
    <source>
        <dbReference type="ARBA" id="ARBA00020311"/>
    </source>
</evidence>
<dbReference type="InterPro" id="IPR001098">
    <property type="entry name" value="DNA-dir_DNA_pol_A_palm_dom"/>
</dbReference>
<dbReference type="NCBIfam" id="TIGR00593">
    <property type="entry name" value="pola"/>
    <property type="match status" value="1"/>
</dbReference>
<protein>
    <recommendedName>
        <fullName evidence="4 16">DNA polymerase I</fullName>
        <ecNumber evidence="3 16">2.7.7.7</ecNumber>
    </recommendedName>
</protein>
<evidence type="ECO:0000256" key="13">
    <source>
        <dbReference type="ARBA" id="ARBA00023125"/>
    </source>
</evidence>
<dbReference type="PROSITE" id="PS00447">
    <property type="entry name" value="DNA_POLYMERASE_A"/>
    <property type="match status" value="1"/>
</dbReference>
<dbReference type="EMBL" id="RZHD01000008">
    <property type="protein sequence ID" value="RUR44029.1"/>
    <property type="molecule type" value="Genomic_DNA"/>
</dbReference>
<dbReference type="NCBIfam" id="NF004397">
    <property type="entry name" value="PRK05755.1"/>
    <property type="match status" value="1"/>
</dbReference>
<dbReference type="Pfam" id="PF00476">
    <property type="entry name" value="DNA_pol_A"/>
    <property type="match status" value="1"/>
</dbReference>
<dbReference type="InterPro" id="IPR020045">
    <property type="entry name" value="DNA_polI_H3TH"/>
</dbReference>
<evidence type="ECO:0000256" key="14">
    <source>
        <dbReference type="ARBA" id="ARBA00023204"/>
    </source>
</evidence>
<keyword evidence="12 17" id="KW-0239">DNA-directed DNA polymerase</keyword>
<dbReference type="InterPro" id="IPR019760">
    <property type="entry name" value="DNA-dir_DNA_pol_A_CS"/>
</dbReference>
<dbReference type="CDD" id="cd09898">
    <property type="entry name" value="H3TH_53EXO"/>
    <property type="match status" value="1"/>
</dbReference>
<evidence type="ECO:0000256" key="5">
    <source>
        <dbReference type="ARBA" id="ARBA00022679"/>
    </source>
</evidence>
<keyword evidence="8" id="KW-0540">Nuclease</keyword>
<comment type="caution">
    <text evidence="22">The sequence shown here is derived from an EMBL/GenBank/DDBJ whole genome shotgun (WGS) entry which is preliminary data.</text>
</comment>
<dbReference type="SMART" id="SM00474">
    <property type="entry name" value="35EXOc"/>
    <property type="match status" value="1"/>
</dbReference>
<dbReference type="FunFam" id="3.30.420.10:FF:000026">
    <property type="entry name" value="DNA polymerase I"/>
    <property type="match status" value="1"/>
</dbReference>
<feature type="region of interest" description="Disordered" evidence="18">
    <location>
        <begin position="296"/>
        <end position="326"/>
    </location>
</feature>
<dbReference type="RefSeq" id="WP_126951535.1">
    <property type="nucleotide sequence ID" value="NZ_RZHD01000008.1"/>
</dbReference>
<dbReference type="CDD" id="cd08637">
    <property type="entry name" value="DNA_pol_A_pol_I_C"/>
    <property type="match status" value="1"/>
</dbReference>
<dbReference type="InterPro" id="IPR018320">
    <property type="entry name" value="DNA_polymerase_1"/>
</dbReference>
<feature type="domain" description="3'-5' exonuclease" evidence="19">
    <location>
        <begin position="328"/>
        <end position="515"/>
    </location>
</feature>
<dbReference type="InterPro" id="IPR008918">
    <property type="entry name" value="HhH2"/>
</dbReference>
<gene>
    <name evidence="17 22" type="primary">polA</name>
    <name evidence="22" type="ORF">ELY37_15540</name>
</gene>
<dbReference type="FunFam" id="1.10.150.20:FF:000003">
    <property type="entry name" value="DNA polymerase I"/>
    <property type="match status" value="1"/>
</dbReference>
<evidence type="ECO:0000256" key="10">
    <source>
        <dbReference type="ARBA" id="ARBA00022801"/>
    </source>
</evidence>
<dbReference type="FunFam" id="1.20.1060.10:FF:000001">
    <property type="entry name" value="DNA polymerase I"/>
    <property type="match status" value="1"/>
</dbReference>
<dbReference type="PANTHER" id="PTHR10133">
    <property type="entry name" value="DNA POLYMERASE I"/>
    <property type="match status" value="1"/>
</dbReference>
<dbReference type="SUPFAM" id="SSF56672">
    <property type="entry name" value="DNA/RNA polymerases"/>
    <property type="match status" value="1"/>
</dbReference>
<proteinExistence type="inferred from homology"/>
<dbReference type="PRINTS" id="PR00868">
    <property type="entry name" value="DNAPOLI"/>
</dbReference>
<dbReference type="InterPro" id="IPR036397">
    <property type="entry name" value="RNaseH_sf"/>
</dbReference>
<evidence type="ECO:0000313" key="22">
    <source>
        <dbReference type="EMBL" id="RUR44029.1"/>
    </source>
</evidence>
<dbReference type="GO" id="GO:0003677">
    <property type="term" value="F:DNA binding"/>
    <property type="evidence" value="ECO:0007669"/>
    <property type="project" value="UniProtKB-UniRule"/>
</dbReference>
<dbReference type="AlphaFoldDB" id="A0A433L8N7"/>
<name>A0A433L8N7_9GAMM</name>
<evidence type="ECO:0000256" key="8">
    <source>
        <dbReference type="ARBA" id="ARBA00022722"/>
    </source>
</evidence>
<dbReference type="Pfam" id="PF01612">
    <property type="entry name" value="DNA_pol_A_exo1"/>
    <property type="match status" value="1"/>
</dbReference>
<keyword evidence="7 17" id="KW-0235">DNA replication</keyword>
<dbReference type="Pfam" id="PF01367">
    <property type="entry name" value="5_3_exonuc"/>
    <property type="match status" value="1"/>
</dbReference>
<accession>A0A433L8N7</accession>
<dbReference type="InterPro" id="IPR012337">
    <property type="entry name" value="RNaseH-like_sf"/>
</dbReference>
<evidence type="ECO:0000256" key="12">
    <source>
        <dbReference type="ARBA" id="ARBA00022932"/>
    </source>
</evidence>
<dbReference type="Gene3D" id="1.10.150.20">
    <property type="entry name" value="5' to 3' exonuclease, C-terminal subdomain"/>
    <property type="match status" value="2"/>
</dbReference>
<comment type="similarity">
    <text evidence="1 17">Belongs to the DNA polymerase type-A family.</text>
</comment>